<feature type="active site" description="Proton donor" evidence="3">
    <location>
        <position position="180"/>
    </location>
</feature>
<dbReference type="PANTHER" id="PTHR36845">
    <property type="entry name" value="HYDROLASE, PUTATIVE (AFU_ORTHOLOGUE AFUA_7G05090)-RELATED"/>
    <property type="match status" value="1"/>
</dbReference>
<proteinExistence type="inferred from homology"/>
<dbReference type="AlphaFoldDB" id="A0A4R7CTS4"/>
<feature type="active site" description="Nucleophile" evidence="3">
    <location>
        <position position="122"/>
    </location>
</feature>
<evidence type="ECO:0000256" key="4">
    <source>
        <dbReference type="PIRSR" id="PIRSR610905-2"/>
    </source>
</evidence>
<dbReference type="GO" id="GO:0052757">
    <property type="term" value="F:chondroitin hydrolase activity"/>
    <property type="evidence" value="ECO:0007669"/>
    <property type="project" value="TreeGrafter"/>
</dbReference>
<dbReference type="GO" id="GO:0000272">
    <property type="term" value="P:polysaccharide catabolic process"/>
    <property type="evidence" value="ECO:0007669"/>
    <property type="project" value="TreeGrafter"/>
</dbReference>
<keyword evidence="1 5" id="KW-0378">Hydrolase</keyword>
<feature type="binding site" evidence="4">
    <location>
        <position position="180"/>
    </location>
    <ligand>
        <name>substrate</name>
    </ligand>
</feature>
<evidence type="ECO:0000313" key="6">
    <source>
        <dbReference type="Proteomes" id="UP000294752"/>
    </source>
</evidence>
<name>A0A4R7CTS4_9SPHI</name>
<accession>A0A4R7CTS4</accession>
<evidence type="ECO:0000256" key="2">
    <source>
        <dbReference type="ARBA" id="ARBA00038358"/>
    </source>
</evidence>
<sequence>MNKSLSLFFRRTIVAFSVSTVCYSPAFCQNRKTENNWVSDAEQLAVYQLKKAASIYNIHQNPRSINADGSVRLVTIRDWTNGFFPGSLWYGYELSQEPDLAADARRFTLALDSVQHITNTHDLGFMLYCSYGNAYRLTADSTYLPVLRQGAKHLYARYNPHVGAIRSWDFGPWEFPVIIDNMMNLEFLFWASQQFHVASYFEAANQHAKTTLRHHFRPNSSSYHLINYDATSGKVISKETHQGLTHESSWARGQAWGLYGYVMAYENTKDPLFLKQAEKIAKFIMQHPRMPDDKIPAWDFDVHNALEKQGAPRDVSAAAVIASALLQLSKQAPNGQLYMRYAEDILRTLCSEKYLSKKDENAYFILKHSVGAFLYNSEIDTPINYADYYFLEALVRYKALINRQVTFINQVDNGLNPMV</sequence>
<feature type="binding site" evidence="4">
    <location>
        <position position="240"/>
    </location>
    <ligand>
        <name>substrate</name>
    </ligand>
</feature>
<feature type="binding site" evidence="4">
    <location>
        <position position="256"/>
    </location>
    <ligand>
        <name>substrate</name>
    </ligand>
</feature>
<feature type="binding site" evidence="4">
    <location>
        <position position="252"/>
    </location>
    <ligand>
        <name>substrate</name>
    </ligand>
</feature>
<organism evidence="5 6">
    <name type="scientific">Sphingobacterium paludis</name>
    <dbReference type="NCBI Taxonomy" id="1476465"/>
    <lineage>
        <taxon>Bacteria</taxon>
        <taxon>Pseudomonadati</taxon>
        <taxon>Bacteroidota</taxon>
        <taxon>Sphingobacteriia</taxon>
        <taxon>Sphingobacteriales</taxon>
        <taxon>Sphingobacteriaceae</taxon>
        <taxon>Sphingobacterium</taxon>
    </lineage>
</organism>
<dbReference type="InterPro" id="IPR012341">
    <property type="entry name" value="6hp_glycosidase-like_sf"/>
</dbReference>
<dbReference type="Pfam" id="PF07470">
    <property type="entry name" value="Glyco_hydro_88"/>
    <property type="match status" value="1"/>
</dbReference>
<feature type="binding site" evidence="4">
    <location>
        <position position="122"/>
    </location>
    <ligand>
        <name>substrate</name>
    </ligand>
</feature>
<dbReference type="Proteomes" id="UP000294752">
    <property type="component" value="Unassembled WGS sequence"/>
</dbReference>
<evidence type="ECO:0000256" key="1">
    <source>
        <dbReference type="ARBA" id="ARBA00022801"/>
    </source>
</evidence>
<dbReference type="PANTHER" id="PTHR36845:SF1">
    <property type="entry name" value="HYDROLASE, PUTATIVE (AFU_ORTHOLOGUE AFUA_7G05090)-RELATED"/>
    <property type="match status" value="1"/>
</dbReference>
<dbReference type="InterPro" id="IPR008928">
    <property type="entry name" value="6-hairpin_glycosidase_sf"/>
</dbReference>
<evidence type="ECO:0000313" key="5">
    <source>
        <dbReference type="EMBL" id="TDS11823.1"/>
    </source>
</evidence>
<dbReference type="EMBL" id="SNZV01000007">
    <property type="protein sequence ID" value="TDS11823.1"/>
    <property type="molecule type" value="Genomic_DNA"/>
</dbReference>
<comment type="similarity">
    <text evidence="2">Belongs to the glycosyl hydrolase 88 family.</text>
</comment>
<dbReference type="InterPro" id="IPR010905">
    <property type="entry name" value="Glyco_hydro_88"/>
</dbReference>
<reference evidence="5 6" key="1">
    <citation type="submission" date="2019-03" db="EMBL/GenBank/DDBJ databases">
        <title>Genomic Encyclopedia of Type Strains, Phase III (KMG-III): the genomes of soil and plant-associated and newly described type strains.</title>
        <authorList>
            <person name="Whitman W."/>
        </authorList>
    </citation>
    <scope>NUCLEOTIDE SEQUENCE [LARGE SCALE GENOMIC DNA]</scope>
    <source>
        <strain evidence="5 6">CGMCC 1.12801</strain>
    </source>
</reference>
<dbReference type="InterPro" id="IPR052369">
    <property type="entry name" value="UG_Glycosaminoglycan_Hydrolase"/>
</dbReference>
<evidence type="ECO:0000256" key="3">
    <source>
        <dbReference type="PIRSR" id="PIRSR610905-1"/>
    </source>
</evidence>
<dbReference type="RefSeq" id="WP_133641276.1">
    <property type="nucleotide sequence ID" value="NZ_SNZV01000007.1"/>
</dbReference>
<keyword evidence="6" id="KW-1185">Reference proteome</keyword>
<dbReference type="Gene3D" id="1.50.10.10">
    <property type="match status" value="1"/>
</dbReference>
<gene>
    <name evidence="5" type="ORF">B0I21_107173</name>
</gene>
<protein>
    <submittedName>
        <fullName evidence="5">Glycosyl hydrolase family 88</fullName>
    </submittedName>
</protein>
<comment type="caution">
    <text evidence="5">The sequence shown here is derived from an EMBL/GenBank/DDBJ whole genome shotgun (WGS) entry which is preliminary data.</text>
</comment>
<dbReference type="OrthoDB" id="428577at2"/>
<dbReference type="SUPFAM" id="SSF48208">
    <property type="entry name" value="Six-hairpin glycosidases"/>
    <property type="match status" value="1"/>
</dbReference>